<dbReference type="Pfam" id="PF00109">
    <property type="entry name" value="ketoacyl-synt"/>
    <property type="match status" value="2"/>
</dbReference>
<keyword evidence="4" id="KW-0536">Nodulation</keyword>
<dbReference type="InterPro" id="IPR014030">
    <property type="entry name" value="Ketoacyl_synth_N"/>
</dbReference>
<comment type="pathway">
    <text evidence="2">Lipid metabolism; fatty acid biosynthesis.</text>
</comment>
<dbReference type="GO" id="GO:0006633">
    <property type="term" value="P:fatty acid biosynthetic process"/>
    <property type="evidence" value="ECO:0007669"/>
    <property type="project" value="InterPro"/>
</dbReference>
<evidence type="ECO:0000256" key="6">
    <source>
        <dbReference type="ARBA" id="ARBA00022519"/>
    </source>
</evidence>
<sequence>MKTNRKRVVITGIGILSSLAENLQDFRNALLNKKNGVTDSVRFSKWFENARAAEVLHDIDYSELPDDVIASLDNAALWAYKVGKDALNQAGLAENKAHLKETGLIVGVSSAGTEAFLPLFEQRMEDFSLRKALFSGGFSSCCSSVSTLLGLQGGVELVATACTASPNAVGMAFDYIQNGKSKTMLAVGTEPIYLPTFAGFYALNVMHPDACTPFSGNSGMSIGEGAGAIVLEEYEHAVARGATIYGEILSYATSCDAFHETGPDPRASGAVQVMHKAMENAGVTPDQIEYVNAHGTGTEANDRIETLAMKKVFANNEKLLVSSTKSYFGHNIGAAGIVELIACLVTLPDNRVLPTLNFTNARPNCDLDYVPNDFRDQKINLFMKNNYAFGGNNCSMIISMEPCSIPVSTYDEKRVAITGLGAVSAIGHTVHEILDNVWQQNHTVELGGVTFPEDTLEEAKELLDVLETTRQFEALFGDDFNALAETLPEANEHFKTFQVSGLEPRKHLRRFDPRKATRGGTFALIALSEALEQAKRKIKRDGDELGMVMGMSSGPQETTYKYLQSLKPDPRKVRTSEFPGSLMNSIPTFCGISEGIKGYTTTLATGENAALGALTYGYEIVRQDLQPQVLVGGADEYFPSMSLYMDAVTRKLHMTSDAREYQIYGNDPKGYIPGEGACMLLLEDPQRAAARGAEVLAEVAGYGKACSNSYFDASQRDEKSSSMALAIARALADAGVTAQEIDLVCGTSNGSDESSRIEIDAIYATFAQAKPDVPVVNYNACFGFGFVASAAGLLNLAVIIDCFKTQAVPAIPHTVEFFDKRINFVREPLKLALKHVLLVGATEGGNYYAFVIKG</sequence>
<dbReference type="InterPro" id="IPR018201">
    <property type="entry name" value="Ketoacyl_synth_AS"/>
</dbReference>
<protein>
    <recommendedName>
        <fullName evidence="12">Nodulation protein E</fullName>
    </recommendedName>
    <alternativeName>
        <fullName evidence="13">Host-specificity of nodulation protein B</fullName>
    </alternativeName>
</protein>
<dbReference type="SUPFAM" id="SSF53901">
    <property type="entry name" value="Thiolase-like"/>
    <property type="match status" value="4"/>
</dbReference>
<name>A0AAW6NP12_ENTCL</name>
<evidence type="ECO:0000256" key="10">
    <source>
        <dbReference type="ARBA" id="ARBA00023136"/>
    </source>
</evidence>
<evidence type="ECO:0000256" key="11">
    <source>
        <dbReference type="ARBA" id="ARBA00037576"/>
    </source>
</evidence>
<comment type="function">
    <text evidence="11">Proposed to synthesize NOD factor fatty acyl chain. Involved in the synthesis of a highly unsaturated fatty acid moiety, which forms part of a lipo-oligosaccharide that is responsible for host specificity.</text>
</comment>
<evidence type="ECO:0000256" key="4">
    <source>
        <dbReference type="ARBA" id="ARBA00022458"/>
    </source>
</evidence>
<organism evidence="16 17">
    <name type="scientific">Enterobacter cloacae</name>
    <dbReference type="NCBI Taxonomy" id="550"/>
    <lineage>
        <taxon>Bacteria</taxon>
        <taxon>Pseudomonadati</taxon>
        <taxon>Pseudomonadota</taxon>
        <taxon>Gammaproteobacteria</taxon>
        <taxon>Enterobacterales</taxon>
        <taxon>Enterobacteriaceae</taxon>
        <taxon>Enterobacter</taxon>
        <taxon>Enterobacter cloacae complex</taxon>
    </lineage>
</organism>
<evidence type="ECO:0000256" key="8">
    <source>
        <dbReference type="ARBA" id="ARBA00022692"/>
    </source>
</evidence>
<evidence type="ECO:0000256" key="3">
    <source>
        <dbReference type="ARBA" id="ARBA00008467"/>
    </source>
</evidence>
<feature type="domain" description="Ketosynthase family 3 (KS3)" evidence="15">
    <location>
        <begin position="5"/>
        <end position="400"/>
    </location>
</feature>
<keyword evidence="10" id="KW-0472">Membrane</keyword>
<dbReference type="PANTHER" id="PTHR11712:SF352">
    <property type="entry name" value="3-OXOACYL-[ACYL-CARRIER-PROTEIN] SYNTHASE"/>
    <property type="match status" value="1"/>
</dbReference>
<evidence type="ECO:0000256" key="14">
    <source>
        <dbReference type="RuleBase" id="RU003694"/>
    </source>
</evidence>
<dbReference type="EMBL" id="JARJGR010000839">
    <property type="protein sequence ID" value="MDF3637638.1"/>
    <property type="molecule type" value="Genomic_DNA"/>
</dbReference>
<dbReference type="Pfam" id="PF02801">
    <property type="entry name" value="Ketoacyl-synt_C"/>
    <property type="match status" value="2"/>
</dbReference>
<keyword evidence="5" id="KW-1003">Cell membrane</keyword>
<keyword evidence="6" id="KW-0997">Cell inner membrane</keyword>
<evidence type="ECO:0000256" key="12">
    <source>
        <dbReference type="ARBA" id="ARBA00039445"/>
    </source>
</evidence>
<comment type="subcellular location">
    <subcellularLocation>
        <location evidence="1">Cell inner membrane</location>
    </subcellularLocation>
</comment>
<keyword evidence="9" id="KW-1133">Transmembrane helix</keyword>
<evidence type="ECO:0000256" key="2">
    <source>
        <dbReference type="ARBA" id="ARBA00005194"/>
    </source>
</evidence>
<dbReference type="GO" id="GO:0005886">
    <property type="term" value="C:plasma membrane"/>
    <property type="evidence" value="ECO:0007669"/>
    <property type="project" value="UniProtKB-SubCell"/>
</dbReference>
<keyword evidence="8" id="KW-0812">Transmembrane</keyword>
<dbReference type="AlphaFoldDB" id="A0AAW6NP12"/>
<dbReference type="Gene3D" id="3.40.47.10">
    <property type="match status" value="3"/>
</dbReference>
<evidence type="ECO:0000256" key="9">
    <source>
        <dbReference type="ARBA" id="ARBA00022989"/>
    </source>
</evidence>
<dbReference type="InterPro" id="IPR020841">
    <property type="entry name" value="PKS_Beta-ketoAc_synthase_dom"/>
</dbReference>
<gene>
    <name evidence="16" type="ORF">P3S46_10545</name>
</gene>
<dbReference type="CDD" id="cd00834">
    <property type="entry name" value="KAS_I_II"/>
    <property type="match status" value="1"/>
</dbReference>
<evidence type="ECO:0000313" key="17">
    <source>
        <dbReference type="Proteomes" id="UP001215180"/>
    </source>
</evidence>
<comment type="caution">
    <text evidence="16">The sequence shown here is derived from an EMBL/GenBank/DDBJ whole genome shotgun (WGS) entry which is preliminary data.</text>
</comment>
<dbReference type="RefSeq" id="WP_276169476.1">
    <property type="nucleotide sequence ID" value="NZ_JARJGR010000839.1"/>
</dbReference>
<evidence type="ECO:0000256" key="5">
    <source>
        <dbReference type="ARBA" id="ARBA00022475"/>
    </source>
</evidence>
<proteinExistence type="inferred from homology"/>
<evidence type="ECO:0000256" key="13">
    <source>
        <dbReference type="ARBA" id="ARBA00041756"/>
    </source>
</evidence>
<evidence type="ECO:0000256" key="1">
    <source>
        <dbReference type="ARBA" id="ARBA00004533"/>
    </source>
</evidence>
<evidence type="ECO:0000313" key="16">
    <source>
        <dbReference type="EMBL" id="MDF3637638.1"/>
    </source>
</evidence>
<reference evidence="16" key="1">
    <citation type="submission" date="2023-03" db="EMBL/GenBank/DDBJ databases">
        <title>A Study on Prevalence and Characterization of Enterobacter cloacae strains in China.</title>
        <authorList>
            <person name="Zheng Z."/>
        </authorList>
    </citation>
    <scope>NUCLEOTIDE SEQUENCE</scope>
    <source>
        <strain evidence="16">EC77</strain>
    </source>
</reference>
<dbReference type="InterPro" id="IPR014031">
    <property type="entry name" value="Ketoacyl_synth_C"/>
</dbReference>
<dbReference type="Proteomes" id="UP001215180">
    <property type="component" value="Unassembled WGS sequence"/>
</dbReference>
<dbReference type="PROSITE" id="PS00606">
    <property type="entry name" value="KS3_1"/>
    <property type="match status" value="1"/>
</dbReference>
<keyword evidence="7 14" id="KW-0808">Transferase</keyword>
<feature type="domain" description="Ketosynthase family 3 (KS3)" evidence="15">
    <location>
        <begin position="412"/>
        <end position="854"/>
    </location>
</feature>
<dbReference type="GO" id="GO:0004315">
    <property type="term" value="F:3-oxoacyl-[acyl-carrier-protein] synthase activity"/>
    <property type="evidence" value="ECO:0007669"/>
    <property type="project" value="InterPro"/>
</dbReference>
<dbReference type="PROSITE" id="PS52004">
    <property type="entry name" value="KS3_2"/>
    <property type="match status" value="2"/>
</dbReference>
<evidence type="ECO:0000256" key="7">
    <source>
        <dbReference type="ARBA" id="ARBA00022679"/>
    </source>
</evidence>
<dbReference type="SMART" id="SM00825">
    <property type="entry name" value="PKS_KS"/>
    <property type="match status" value="1"/>
</dbReference>
<dbReference type="InterPro" id="IPR016039">
    <property type="entry name" value="Thiolase-like"/>
</dbReference>
<comment type="similarity">
    <text evidence="3 14">Belongs to the thiolase-like superfamily. Beta-ketoacyl-ACP synthases family.</text>
</comment>
<dbReference type="InterPro" id="IPR000794">
    <property type="entry name" value="Beta-ketoacyl_synthase"/>
</dbReference>
<accession>A0AAW6NP12</accession>
<dbReference type="PANTHER" id="PTHR11712">
    <property type="entry name" value="POLYKETIDE SYNTHASE-RELATED"/>
    <property type="match status" value="1"/>
</dbReference>
<evidence type="ECO:0000259" key="15">
    <source>
        <dbReference type="PROSITE" id="PS52004"/>
    </source>
</evidence>